<dbReference type="EMBL" id="JACASF010000009">
    <property type="protein sequence ID" value="KAF6460567.1"/>
    <property type="molecule type" value="Genomic_DNA"/>
</dbReference>
<sequence>MRPTTPHYPLPTGPAPAAFTPLTGPAARGCGFVCHLCRDGGRGGKRRQARRKLYYEFRTWRQSLSGAAACPPGDAGWQPDPPKTQAEPTLSQDCRLKIIACPSSVPRWPSQPLNLWCPRRSRV</sequence>
<dbReference type="InParanoid" id="A0A7J8GKW0"/>
<name>A0A7J8GKW0_MOLMO</name>
<dbReference type="Proteomes" id="UP000550707">
    <property type="component" value="Unassembled WGS sequence"/>
</dbReference>
<accession>A0A7J8GKW0</accession>
<proteinExistence type="predicted"/>
<dbReference type="AlphaFoldDB" id="A0A7J8GKW0"/>
<protein>
    <submittedName>
        <fullName evidence="2">Uncharacterized protein</fullName>
    </submittedName>
</protein>
<comment type="caution">
    <text evidence="2">The sequence shown here is derived from an EMBL/GenBank/DDBJ whole genome shotgun (WGS) entry which is preliminary data.</text>
</comment>
<evidence type="ECO:0000313" key="2">
    <source>
        <dbReference type="EMBL" id="KAF6460567.1"/>
    </source>
</evidence>
<evidence type="ECO:0000256" key="1">
    <source>
        <dbReference type="SAM" id="MobiDB-lite"/>
    </source>
</evidence>
<feature type="region of interest" description="Disordered" evidence="1">
    <location>
        <begin position="69"/>
        <end position="89"/>
    </location>
</feature>
<organism evidence="2 3">
    <name type="scientific">Molossus molossus</name>
    <name type="common">Pallas' mastiff bat</name>
    <name type="synonym">Vespertilio molossus</name>
    <dbReference type="NCBI Taxonomy" id="27622"/>
    <lineage>
        <taxon>Eukaryota</taxon>
        <taxon>Metazoa</taxon>
        <taxon>Chordata</taxon>
        <taxon>Craniata</taxon>
        <taxon>Vertebrata</taxon>
        <taxon>Euteleostomi</taxon>
        <taxon>Mammalia</taxon>
        <taxon>Eutheria</taxon>
        <taxon>Laurasiatheria</taxon>
        <taxon>Chiroptera</taxon>
        <taxon>Yangochiroptera</taxon>
        <taxon>Molossidae</taxon>
        <taxon>Molossus</taxon>
    </lineage>
</organism>
<keyword evidence="3" id="KW-1185">Reference proteome</keyword>
<evidence type="ECO:0000313" key="3">
    <source>
        <dbReference type="Proteomes" id="UP000550707"/>
    </source>
</evidence>
<gene>
    <name evidence="2" type="ORF">HJG59_011480</name>
</gene>
<reference evidence="2 3" key="1">
    <citation type="journal article" date="2020" name="Nature">
        <title>Six reference-quality genomes reveal evolution of bat adaptations.</title>
        <authorList>
            <person name="Jebb D."/>
            <person name="Huang Z."/>
            <person name="Pippel M."/>
            <person name="Hughes G.M."/>
            <person name="Lavrichenko K."/>
            <person name="Devanna P."/>
            <person name="Winkler S."/>
            <person name="Jermiin L.S."/>
            <person name="Skirmuntt E.C."/>
            <person name="Katzourakis A."/>
            <person name="Burkitt-Gray L."/>
            <person name="Ray D.A."/>
            <person name="Sullivan K.A.M."/>
            <person name="Roscito J.G."/>
            <person name="Kirilenko B.M."/>
            <person name="Davalos L.M."/>
            <person name="Corthals A.P."/>
            <person name="Power M.L."/>
            <person name="Jones G."/>
            <person name="Ransome R.D."/>
            <person name="Dechmann D.K.N."/>
            <person name="Locatelli A.G."/>
            <person name="Puechmaille S.J."/>
            <person name="Fedrigo O."/>
            <person name="Jarvis E.D."/>
            <person name="Hiller M."/>
            <person name="Vernes S.C."/>
            <person name="Myers E.W."/>
            <person name="Teeling E.C."/>
        </authorList>
    </citation>
    <scope>NUCLEOTIDE SEQUENCE [LARGE SCALE GENOMIC DNA]</scope>
    <source>
        <strain evidence="2">MMolMol1</strain>
        <tissue evidence="2">Muscle</tissue>
    </source>
</reference>